<dbReference type="PANTHER" id="PTHR17985">
    <property type="entry name" value="SER/THR-RICH PROTEIN T10 IN DGCR REGION"/>
    <property type="match status" value="1"/>
</dbReference>
<feature type="compositionally biased region" description="Pro residues" evidence="1">
    <location>
        <begin position="249"/>
        <end position="258"/>
    </location>
</feature>
<dbReference type="InParanoid" id="A0A1Y2G2U3"/>
<gene>
    <name evidence="2" type="ORF">BCR35DRAFT_300387</name>
</gene>
<evidence type="ECO:0000313" key="3">
    <source>
        <dbReference type="Proteomes" id="UP000193467"/>
    </source>
</evidence>
<dbReference type="GO" id="GO:0005794">
    <property type="term" value="C:Golgi apparatus"/>
    <property type="evidence" value="ECO:0007669"/>
    <property type="project" value="TreeGrafter"/>
</dbReference>
<dbReference type="GO" id="GO:0009306">
    <property type="term" value="P:protein secretion"/>
    <property type="evidence" value="ECO:0007669"/>
    <property type="project" value="TreeGrafter"/>
</dbReference>
<dbReference type="InterPro" id="IPR008551">
    <property type="entry name" value="TANGO2"/>
</dbReference>
<accession>A0A1Y2G2U3</accession>
<comment type="caution">
    <text evidence="2">The sequence shown here is derived from an EMBL/GenBank/DDBJ whole genome shotgun (WGS) entry which is preliminary data.</text>
</comment>
<sequence length="337" mass="36973">MCIIFWAQDAQYQLILGANRDEFLSRPTTRAAFHSFSRDSLSPTPDSEHPILSGLDLTAGGTWLGVSLPAAFSSSTNERLRFATLTNYTEVLPPVPRPSRGELVKDWLYSTSGEGMDGYLSSVEQAKESYAGFNLVLGSLTAGGEWEMGYVSNREPAGSEGRKVQMPVEGAALAVSNATLGVREGEDEWPKVKEGCKALQSAVLGAQGEQDLVQKLWTVLSYAHPTPIRHRLHLRHTILVQPTFIDPTAPLPANPPPFAEAGSSPAPPPTQLPAGLEGKVEGEGGYWYATRVQTVLLVEREREGKVRVSLREREGYILNDEGKPEWKPEERLFEFVV</sequence>
<proteinExistence type="predicted"/>
<feature type="region of interest" description="Disordered" evidence="1">
    <location>
        <begin position="249"/>
        <end position="277"/>
    </location>
</feature>
<evidence type="ECO:0000313" key="2">
    <source>
        <dbReference type="EMBL" id="ORY89270.1"/>
    </source>
</evidence>
<dbReference type="GO" id="GO:0007030">
    <property type="term" value="P:Golgi organization"/>
    <property type="evidence" value="ECO:0007669"/>
    <property type="project" value="TreeGrafter"/>
</dbReference>
<dbReference type="Proteomes" id="UP000193467">
    <property type="component" value="Unassembled WGS sequence"/>
</dbReference>
<name>A0A1Y2G2U3_9BASI</name>
<dbReference type="STRING" id="106004.A0A1Y2G2U3"/>
<dbReference type="EMBL" id="MCGR01000006">
    <property type="protein sequence ID" value="ORY89270.1"/>
    <property type="molecule type" value="Genomic_DNA"/>
</dbReference>
<dbReference type="OrthoDB" id="191601at2759"/>
<reference evidence="2 3" key="1">
    <citation type="submission" date="2016-07" db="EMBL/GenBank/DDBJ databases">
        <title>Pervasive Adenine N6-methylation of Active Genes in Fungi.</title>
        <authorList>
            <consortium name="DOE Joint Genome Institute"/>
            <person name="Mondo S.J."/>
            <person name="Dannebaum R.O."/>
            <person name="Kuo R.C."/>
            <person name="Labutti K."/>
            <person name="Haridas S."/>
            <person name="Kuo A."/>
            <person name="Salamov A."/>
            <person name="Ahrendt S.R."/>
            <person name="Lipzen A."/>
            <person name="Sullivan W."/>
            <person name="Andreopoulos W.B."/>
            <person name="Clum A."/>
            <person name="Lindquist E."/>
            <person name="Daum C."/>
            <person name="Ramamoorthy G.K."/>
            <person name="Gryganskyi A."/>
            <person name="Culley D."/>
            <person name="Magnuson J.K."/>
            <person name="James T.Y."/>
            <person name="O'Malley M.A."/>
            <person name="Stajich J.E."/>
            <person name="Spatafora J.W."/>
            <person name="Visel A."/>
            <person name="Grigoriev I.V."/>
        </authorList>
    </citation>
    <scope>NUCLEOTIDE SEQUENCE [LARGE SCALE GENOMIC DNA]</scope>
    <source>
        <strain evidence="2 3">62-1032</strain>
    </source>
</reference>
<dbReference type="Pfam" id="PF05742">
    <property type="entry name" value="TANGO2"/>
    <property type="match status" value="1"/>
</dbReference>
<dbReference type="AlphaFoldDB" id="A0A1Y2G2U3"/>
<dbReference type="PANTHER" id="PTHR17985:SF8">
    <property type="entry name" value="TRANSPORT AND GOLGI ORGANIZATION PROTEIN 2 HOMOLOG"/>
    <property type="match status" value="1"/>
</dbReference>
<protein>
    <submittedName>
        <fullName evidence="2">NRDE protein-domain-containing protein</fullName>
    </submittedName>
</protein>
<keyword evidence="3" id="KW-1185">Reference proteome</keyword>
<evidence type="ECO:0000256" key="1">
    <source>
        <dbReference type="SAM" id="MobiDB-lite"/>
    </source>
</evidence>
<organism evidence="2 3">
    <name type="scientific">Leucosporidium creatinivorum</name>
    <dbReference type="NCBI Taxonomy" id="106004"/>
    <lineage>
        <taxon>Eukaryota</taxon>
        <taxon>Fungi</taxon>
        <taxon>Dikarya</taxon>
        <taxon>Basidiomycota</taxon>
        <taxon>Pucciniomycotina</taxon>
        <taxon>Microbotryomycetes</taxon>
        <taxon>Leucosporidiales</taxon>
        <taxon>Leucosporidium</taxon>
    </lineage>
</organism>